<dbReference type="PANTHER" id="PTHR42964">
    <property type="entry name" value="ENOYL-COA HYDRATASE"/>
    <property type="match status" value="1"/>
</dbReference>
<dbReference type="OrthoDB" id="9775794at2"/>
<sequence>MFVNYQIINRVAFIEINRPDKRNALNAELVLQLTQCFKKAEKDENVKVIVLKAVGEVFSAGADLDYLKKLQSNSFEENLKDSNQLKDLFQLIYEQPKIVIAQVQGHAIAGGCGLASVCDFVFSVPEAKFGYTEVKIGFIPAIVAVFLLRKIGEGLTKELVFSGDLIDAERAKSINLINFIVDGELIEEEVTKYAEKLCNTTSSQSIALTKQLLNKIQDKPLEEALDFAAEMNAHARSTVDCKRGIQAFLDKNKIVW</sequence>
<reference evidence="3 4" key="2">
    <citation type="submission" date="2016-06" db="EMBL/GenBank/DDBJ databases">
        <title>Pedobacter psychrophilus sp. nov., isolated from Antarctic fragmentary rock.</title>
        <authorList>
            <person name="Svec P."/>
        </authorList>
    </citation>
    <scope>NUCLEOTIDE SEQUENCE [LARGE SCALE GENOMIC DNA]</scope>
    <source>
        <strain evidence="3 4">CCM 8644</strain>
    </source>
</reference>
<gene>
    <name evidence="3" type="ORF">A5893_08585</name>
</gene>
<comment type="similarity">
    <text evidence="1 2">Belongs to the enoyl-CoA hydratase/isomerase family.</text>
</comment>
<dbReference type="CDD" id="cd06558">
    <property type="entry name" value="crotonase-like"/>
    <property type="match status" value="1"/>
</dbReference>
<dbReference type="PANTHER" id="PTHR42964:SF1">
    <property type="entry name" value="POLYKETIDE BIOSYNTHESIS ENOYL-COA HYDRATASE PKSH-RELATED"/>
    <property type="match status" value="1"/>
</dbReference>
<dbReference type="SUPFAM" id="SSF52096">
    <property type="entry name" value="ClpP/crotonase"/>
    <property type="match status" value="1"/>
</dbReference>
<dbReference type="GO" id="GO:0003824">
    <property type="term" value="F:catalytic activity"/>
    <property type="evidence" value="ECO:0007669"/>
    <property type="project" value="InterPro"/>
</dbReference>
<dbReference type="EMBL" id="LWHJ01000027">
    <property type="protein sequence ID" value="OAQ39636.1"/>
    <property type="molecule type" value="Genomic_DNA"/>
</dbReference>
<protein>
    <submittedName>
        <fullName evidence="3">Methylglutaconyl-CoA hydratase</fullName>
    </submittedName>
</protein>
<dbReference type="InterPro" id="IPR051683">
    <property type="entry name" value="Enoyl-CoA_Hydratase/Isomerase"/>
</dbReference>
<dbReference type="Proteomes" id="UP000078459">
    <property type="component" value="Unassembled WGS sequence"/>
</dbReference>
<dbReference type="PROSITE" id="PS00166">
    <property type="entry name" value="ENOYL_COA_HYDRATASE"/>
    <property type="match status" value="1"/>
</dbReference>
<keyword evidence="4" id="KW-1185">Reference proteome</keyword>
<comment type="caution">
    <text evidence="3">The sequence shown here is derived from an EMBL/GenBank/DDBJ whole genome shotgun (WGS) entry which is preliminary data.</text>
</comment>
<dbReference type="AlphaFoldDB" id="A0A179DF10"/>
<dbReference type="Gene3D" id="3.90.226.10">
    <property type="entry name" value="2-enoyl-CoA Hydratase, Chain A, domain 1"/>
    <property type="match status" value="1"/>
</dbReference>
<dbReference type="InterPro" id="IPR014748">
    <property type="entry name" value="Enoyl-CoA_hydra_C"/>
</dbReference>
<accession>A0A179DF10</accession>
<organism evidence="3 4">
    <name type="scientific">Pedobacter psychrophilus</name>
    <dbReference type="NCBI Taxonomy" id="1826909"/>
    <lineage>
        <taxon>Bacteria</taxon>
        <taxon>Pseudomonadati</taxon>
        <taxon>Bacteroidota</taxon>
        <taxon>Sphingobacteriia</taxon>
        <taxon>Sphingobacteriales</taxon>
        <taxon>Sphingobacteriaceae</taxon>
        <taxon>Pedobacter</taxon>
    </lineage>
</organism>
<name>A0A179DF10_9SPHI</name>
<evidence type="ECO:0000313" key="4">
    <source>
        <dbReference type="Proteomes" id="UP000078459"/>
    </source>
</evidence>
<proteinExistence type="inferred from homology"/>
<dbReference type="Pfam" id="PF00378">
    <property type="entry name" value="ECH_1"/>
    <property type="match status" value="1"/>
</dbReference>
<dbReference type="InterPro" id="IPR018376">
    <property type="entry name" value="Enoyl-CoA_hyd/isom_CS"/>
</dbReference>
<evidence type="ECO:0000256" key="2">
    <source>
        <dbReference type="RuleBase" id="RU003707"/>
    </source>
</evidence>
<dbReference type="InterPro" id="IPR029045">
    <property type="entry name" value="ClpP/crotonase-like_dom_sf"/>
</dbReference>
<evidence type="ECO:0000313" key="3">
    <source>
        <dbReference type="EMBL" id="OAQ39636.1"/>
    </source>
</evidence>
<dbReference type="GO" id="GO:0008300">
    <property type="term" value="P:isoprenoid catabolic process"/>
    <property type="evidence" value="ECO:0007669"/>
    <property type="project" value="TreeGrafter"/>
</dbReference>
<dbReference type="STRING" id="1826909.A5893_08585"/>
<evidence type="ECO:0000256" key="1">
    <source>
        <dbReference type="ARBA" id="ARBA00005254"/>
    </source>
</evidence>
<reference evidence="3 4" key="1">
    <citation type="submission" date="2016-04" db="EMBL/GenBank/DDBJ databases">
        <authorList>
            <person name="Evans L.H."/>
            <person name="Alamgir A."/>
            <person name="Owens N."/>
            <person name="Weber N.D."/>
            <person name="Virtaneva K."/>
            <person name="Barbian K."/>
            <person name="Babar A."/>
            <person name="Rosenke K."/>
        </authorList>
    </citation>
    <scope>NUCLEOTIDE SEQUENCE [LARGE SCALE GENOMIC DNA]</scope>
    <source>
        <strain evidence="3 4">CCM 8644</strain>
    </source>
</reference>
<dbReference type="InterPro" id="IPR001753">
    <property type="entry name" value="Enoyl-CoA_hydra/iso"/>
</dbReference>
<dbReference type="RefSeq" id="WP_068822253.1">
    <property type="nucleotide sequence ID" value="NZ_LWHJ01000027.1"/>
</dbReference>
<dbReference type="Gene3D" id="1.10.12.10">
    <property type="entry name" value="Lyase 2-enoyl-coa Hydratase, Chain A, domain 2"/>
    <property type="match status" value="1"/>
</dbReference>